<gene>
    <name evidence="1" type="ORF">HDA41_006796</name>
</gene>
<proteinExistence type="predicted"/>
<organism evidence="1 2">
    <name type="scientific">Streptomyces caelestis</name>
    <dbReference type="NCBI Taxonomy" id="36816"/>
    <lineage>
        <taxon>Bacteria</taxon>
        <taxon>Bacillati</taxon>
        <taxon>Actinomycetota</taxon>
        <taxon>Actinomycetes</taxon>
        <taxon>Kitasatosporales</taxon>
        <taxon>Streptomycetaceae</taxon>
        <taxon>Streptomyces</taxon>
    </lineage>
</organism>
<dbReference type="Proteomes" id="UP000590647">
    <property type="component" value="Unassembled WGS sequence"/>
</dbReference>
<accession>A0A7W9HAS6</accession>
<keyword evidence="2" id="KW-1185">Reference proteome</keyword>
<dbReference type="AlphaFoldDB" id="A0A7W9HAS6"/>
<reference evidence="1 2" key="1">
    <citation type="submission" date="2020-08" db="EMBL/GenBank/DDBJ databases">
        <title>Sequencing the genomes of 1000 actinobacteria strains.</title>
        <authorList>
            <person name="Klenk H.-P."/>
        </authorList>
    </citation>
    <scope>NUCLEOTIDE SEQUENCE [LARGE SCALE GENOMIC DNA]</scope>
    <source>
        <strain evidence="1 2">DSM 40084</strain>
    </source>
</reference>
<comment type="caution">
    <text evidence="1">The sequence shown here is derived from an EMBL/GenBank/DDBJ whole genome shotgun (WGS) entry which is preliminary data.</text>
</comment>
<sequence>MDHTDDSLAAGENVFVDAIAPHRGREPVRR</sequence>
<name>A0A7W9HAS6_9ACTN</name>
<evidence type="ECO:0000313" key="2">
    <source>
        <dbReference type="Proteomes" id="UP000590647"/>
    </source>
</evidence>
<dbReference type="EMBL" id="JACHNE010000001">
    <property type="protein sequence ID" value="MBB5798832.1"/>
    <property type="molecule type" value="Genomic_DNA"/>
</dbReference>
<evidence type="ECO:0000313" key="1">
    <source>
        <dbReference type="EMBL" id="MBB5798832.1"/>
    </source>
</evidence>
<protein>
    <submittedName>
        <fullName evidence="1">Uncharacterized protein</fullName>
    </submittedName>
</protein>